<dbReference type="PROSITE" id="PS51123">
    <property type="entry name" value="OMPA_2"/>
    <property type="match status" value="1"/>
</dbReference>
<evidence type="ECO:0000256" key="4">
    <source>
        <dbReference type="PROSITE-ProRule" id="PRU00473"/>
    </source>
</evidence>
<dbReference type="PANTHER" id="PTHR30329:SF21">
    <property type="entry name" value="LIPOPROTEIN YIAD-RELATED"/>
    <property type="match status" value="1"/>
</dbReference>
<evidence type="ECO:0000256" key="2">
    <source>
        <dbReference type="ARBA" id="ARBA00023136"/>
    </source>
</evidence>
<feature type="chain" id="PRO_5043817987" evidence="6">
    <location>
        <begin position="29"/>
        <end position="323"/>
    </location>
</feature>
<keyword evidence="3" id="KW-0998">Cell outer membrane</keyword>
<dbReference type="InterPro" id="IPR050330">
    <property type="entry name" value="Bact_OuterMem_StrucFunc"/>
</dbReference>
<keyword evidence="2 4" id="KW-0472">Membrane</keyword>
<dbReference type="AlphaFoldDB" id="A0AAU8ALH4"/>
<keyword evidence="6" id="KW-0732">Signal</keyword>
<dbReference type="Gene3D" id="3.30.1330.60">
    <property type="entry name" value="OmpA-like domain"/>
    <property type="match status" value="1"/>
</dbReference>
<dbReference type="RefSeq" id="WP_353474698.1">
    <property type="nucleotide sequence ID" value="NZ_CP123385.1"/>
</dbReference>
<evidence type="ECO:0000256" key="3">
    <source>
        <dbReference type="ARBA" id="ARBA00023237"/>
    </source>
</evidence>
<evidence type="ECO:0000256" key="5">
    <source>
        <dbReference type="SAM" id="MobiDB-lite"/>
    </source>
</evidence>
<feature type="signal peptide" evidence="6">
    <location>
        <begin position="1"/>
        <end position="28"/>
    </location>
</feature>
<comment type="subcellular location">
    <subcellularLocation>
        <location evidence="1">Cell outer membrane</location>
    </subcellularLocation>
</comment>
<evidence type="ECO:0000256" key="6">
    <source>
        <dbReference type="SAM" id="SignalP"/>
    </source>
</evidence>
<proteinExistence type="predicted"/>
<dbReference type="PRINTS" id="PR01021">
    <property type="entry name" value="OMPADOMAIN"/>
</dbReference>
<organism evidence="8">
    <name type="scientific">Alloyangia sp. H15</name>
    <dbReference type="NCBI Taxonomy" id="3029062"/>
    <lineage>
        <taxon>Bacteria</taxon>
        <taxon>Pseudomonadati</taxon>
        <taxon>Pseudomonadota</taxon>
        <taxon>Alphaproteobacteria</taxon>
        <taxon>Rhodobacterales</taxon>
        <taxon>Roseobacteraceae</taxon>
        <taxon>Alloyangia</taxon>
    </lineage>
</organism>
<dbReference type="CDD" id="cd07185">
    <property type="entry name" value="OmpA_C-like"/>
    <property type="match status" value="1"/>
</dbReference>
<sequence>MTSTTRRRAERLLSGLAAALLAAVPAQAFDLALPGTARLAEEYITDPGSYAVPIAPWNEMEGLLTRTVEGHIQRQAWRIDATGMTVLQIMDPLRAQLEEAGWTVLLDCSARDCGGFDFRFAAEVMRGPAMYVDISAFRFLSARSPEGDFLTLLVSRSAATGYVQVIRTSPGIPAEQAPAPGTAPADGSAPATVTATPTADIVRRLEAEGHAVLKDLAFASGADELAPGDVASLDELAAYLAADPARRVLFVGHTDATGSAAANVEISRRRARAALSYLERKGVPGSQMEADGAGYLAPVASNLSVEGREENRRVEVVLLPAVE</sequence>
<dbReference type="PANTHER" id="PTHR30329">
    <property type="entry name" value="STATOR ELEMENT OF FLAGELLAR MOTOR COMPLEX"/>
    <property type="match status" value="1"/>
</dbReference>
<feature type="region of interest" description="Disordered" evidence="5">
    <location>
        <begin position="173"/>
        <end position="194"/>
    </location>
</feature>
<evidence type="ECO:0000256" key="1">
    <source>
        <dbReference type="ARBA" id="ARBA00004442"/>
    </source>
</evidence>
<evidence type="ECO:0000313" key="8">
    <source>
        <dbReference type="EMBL" id="XCC95832.1"/>
    </source>
</evidence>
<dbReference type="InterPro" id="IPR006665">
    <property type="entry name" value="OmpA-like"/>
</dbReference>
<dbReference type="Pfam" id="PF00691">
    <property type="entry name" value="OmpA"/>
    <property type="match status" value="1"/>
</dbReference>
<dbReference type="EMBL" id="CP123385">
    <property type="protein sequence ID" value="XCC95832.1"/>
    <property type="molecule type" value="Genomic_DNA"/>
</dbReference>
<protein>
    <submittedName>
        <fullName evidence="8">OmpA family protein</fullName>
    </submittedName>
</protein>
<feature type="domain" description="OmpA-like" evidence="7">
    <location>
        <begin position="205"/>
        <end position="322"/>
    </location>
</feature>
<dbReference type="GO" id="GO:0009279">
    <property type="term" value="C:cell outer membrane"/>
    <property type="evidence" value="ECO:0007669"/>
    <property type="project" value="UniProtKB-SubCell"/>
</dbReference>
<gene>
    <name evidence="8" type="ORF">PVT71_22380</name>
</gene>
<dbReference type="InterPro" id="IPR036737">
    <property type="entry name" value="OmpA-like_sf"/>
</dbReference>
<accession>A0AAU8ALH4</accession>
<evidence type="ECO:0000259" key="7">
    <source>
        <dbReference type="PROSITE" id="PS51123"/>
    </source>
</evidence>
<dbReference type="PROSITE" id="PS51318">
    <property type="entry name" value="TAT"/>
    <property type="match status" value="1"/>
</dbReference>
<dbReference type="InterPro" id="IPR006664">
    <property type="entry name" value="OMP_bac"/>
</dbReference>
<name>A0AAU8ALH4_9RHOB</name>
<reference evidence="8" key="1">
    <citation type="submission" date="2023-02" db="EMBL/GenBank/DDBJ databases">
        <title>Description and genomic characterization of Salipiger bruguierae sp. nov., isolated from the sediment of mangrove plant Bruguiera sexangula.</title>
        <authorList>
            <person name="Long M."/>
        </authorList>
    </citation>
    <scope>NUCLEOTIDE SEQUENCE</scope>
    <source>
        <strain evidence="8">H15</strain>
    </source>
</reference>
<dbReference type="SUPFAM" id="SSF103088">
    <property type="entry name" value="OmpA-like"/>
    <property type="match status" value="1"/>
</dbReference>
<dbReference type="InterPro" id="IPR006311">
    <property type="entry name" value="TAT_signal"/>
</dbReference>